<evidence type="ECO:0000259" key="4">
    <source>
        <dbReference type="PROSITE" id="PS51253"/>
    </source>
</evidence>
<accession>A0A9D4YRY0</accession>
<feature type="region of interest" description="Disordered" evidence="3">
    <location>
        <begin position="1"/>
        <end position="37"/>
    </location>
</feature>
<dbReference type="EMBL" id="JABSTV010000224">
    <property type="protein sequence ID" value="KAH7986903.1"/>
    <property type="molecule type" value="Genomic_DNA"/>
</dbReference>
<dbReference type="GO" id="GO:0005634">
    <property type="term" value="C:nucleus"/>
    <property type="evidence" value="ECO:0007669"/>
    <property type="project" value="UniProtKB-SubCell"/>
</dbReference>
<gene>
    <name evidence="5" type="ORF">HPB52_024645</name>
</gene>
<reference evidence="5" key="2">
    <citation type="submission" date="2021-09" db="EMBL/GenBank/DDBJ databases">
        <authorList>
            <person name="Jia N."/>
            <person name="Wang J."/>
            <person name="Shi W."/>
            <person name="Du L."/>
            <person name="Sun Y."/>
            <person name="Zhan W."/>
            <person name="Jiang J."/>
            <person name="Wang Q."/>
            <person name="Zhang B."/>
            <person name="Ji P."/>
            <person name="Sakyi L.B."/>
            <person name="Cui X."/>
            <person name="Yuan T."/>
            <person name="Jiang B."/>
            <person name="Yang W."/>
            <person name="Lam T.T.-Y."/>
            <person name="Chang Q."/>
            <person name="Ding S."/>
            <person name="Wang X."/>
            <person name="Zhu J."/>
            <person name="Ruan X."/>
            <person name="Zhao L."/>
            <person name="Wei J."/>
            <person name="Que T."/>
            <person name="Du C."/>
            <person name="Cheng J."/>
            <person name="Dai P."/>
            <person name="Han X."/>
            <person name="Huang E."/>
            <person name="Gao Y."/>
            <person name="Liu J."/>
            <person name="Shao H."/>
            <person name="Ye R."/>
            <person name="Li L."/>
            <person name="Wei W."/>
            <person name="Wang X."/>
            <person name="Wang C."/>
            <person name="Huo Q."/>
            <person name="Li W."/>
            <person name="Guo W."/>
            <person name="Chen H."/>
            <person name="Chen S."/>
            <person name="Zhou L."/>
            <person name="Zhou L."/>
            <person name="Ni X."/>
            <person name="Tian J."/>
            <person name="Zhou Y."/>
            <person name="Sheng Y."/>
            <person name="Liu T."/>
            <person name="Pan Y."/>
            <person name="Xia L."/>
            <person name="Li J."/>
            <person name="Zhao F."/>
            <person name="Cao W."/>
        </authorList>
    </citation>
    <scope>NUCLEOTIDE SEQUENCE</scope>
    <source>
        <strain evidence="5">Rsan-2018</strain>
        <tissue evidence="5">Larvae</tissue>
    </source>
</reference>
<name>A0A9D4YRY0_RHISA</name>
<evidence type="ECO:0000256" key="3">
    <source>
        <dbReference type="SAM" id="MobiDB-lite"/>
    </source>
</evidence>
<reference evidence="5" key="1">
    <citation type="journal article" date="2020" name="Cell">
        <title>Large-Scale Comparative Analyses of Tick Genomes Elucidate Their Genetic Diversity and Vector Capacities.</title>
        <authorList>
            <consortium name="Tick Genome and Microbiome Consortium (TIGMIC)"/>
            <person name="Jia N."/>
            <person name="Wang J."/>
            <person name="Shi W."/>
            <person name="Du L."/>
            <person name="Sun Y."/>
            <person name="Zhan W."/>
            <person name="Jiang J.F."/>
            <person name="Wang Q."/>
            <person name="Zhang B."/>
            <person name="Ji P."/>
            <person name="Bell-Sakyi L."/>
            <person name="Cui X.M."/>
            <person name="Yuan T.T."/>
            <person name="Jiang B.G."/>
            <person name="Yang W.F."/>
            <person name="Lam T.T."/>
            <person name="Chang Q.C."/>
            <person name="Ding S.J."/>
            <person name="Wang X.J."/>
            <person name="Zhu J.G."/>
            <person name="Ruan X.D."/>
            <person name="Zhao L."/>
            <person name="Wei J.T."/>
            <person name="Ye R.Z."/>
            <person name="Que T.C."/>
            <person name="Du C.H."/>
            <person name="Zhou Y.H."/>
            <person name="Cheng J.X."/>
            <person name="Dai P.F."/>
            <person name="Guo W.B."/>
            <person name="Han X.H."/>
            <person name="Huang E.J."/>
            <person name="Li L.F."/>
            <person name="Wei W."/>
            <person name="Gao Y.C."/>
            <person name="Liu J.Z."/>
            <person name="Shao H.Z."/>
            <person name="Wang X."/>
            <person name="Wang C.C."/>
            <person name="Yang T.C."/>
            <person name="Huo Q.B."/>
            <person name="Li W."/>
            <person name="Chen H.Y."/>
            <person name="Chen S.E."/>
            <person name="Zhou L.G."/>
            <person name="Ni X.B."/>
            <person name="Tian J.H."/>
            <person name="Sheng Y."/>
            <person name="Liu T."/>
            <person name="Pan Y.S."/>
            <person name="Xia L.Y."/>
            <person name="Li J."/>
            <person name="Zhao F."/>
            <person name="Cao W.C."/>
        </authorList>
    </citation>
    <scope>NUCLEOTIDE SEQUENCE</scope>
    <source>
        <strain evidence="5">Rsan-2018</strain>
    </source>
</reference>
<dbReference type="SUPFAM" id="SSF46689">
    <property type="entry name" value="Homeodomain-like"/>
    <property type="match status" value="1"/>
</dbReference>
<dbReference type="Gene3D" id="1.10.10.60">
    <property type="entry name" value="Homeodomain-like"/>
    <property type="match status" value="1"/>
</dbReference>
<comment type="subcellular location">
    <subcellularLocation>
        <location evidence="1">Nucleus</location>
    </subcellularLocation>
</comment>
<dbReference type="Pfam" id="PF03221">
    <property type="entry name" value="HTH_Tnp_Tc5"/>
    <property type="match status" value="1"/>
</dbReference>
<keyword evidence="6" id="KW-1185">Reference proteome</keyword>
<dbReference type="AlphaFoldDB" id="A0A9D4YRY0"/>
<evidence type="ECO:0000313" key="5">
    <source>
        <dbReference type="EMBL" id="KAH7986903.1"/>
    </source>
</evidence>
<comment type="caution">
    <text evidence="5">The sequence shown here is derived from an EMBL/GenBank/DDBJ whole genome shotgun (WGS) entry which is preliminary data.</text>
</comment>
<proteinExistence type="predicted"/>
<dbReference type="PANTHER" id="PTHR19303">
    <property type="entry name" value="TRANSPOSON"/>
    <property type="match status" value="1"/>
</dbReference>
<dbReference type="PANTHER" id="PTHR19303:SF73">
    <property type="entry name" value="PROTEIN PDC2"/>
    <property type="match status" value="1"/>
</dbReference>
<evidence type="ECO:0000256" key="1">
    <source>
        <dbReference type="ARBA" id="ARBA00004123"/>
    </source>
</evidence>
<protein>
    <recommendedName>
        <fullName evidence="4">HTH CENPB-type domain-containing protein</fullName>
    </recommendedName>
</protein>
<dbReference type="SMART" id="SM00674">
    <property type="entry name" value="CENPB"/>
    <property type="match status" value="1"/>
</dbReference>
<feature type="domain" description="HTH CENPB-type" evidence="4">
    <location>
        <begin position="49"/>
        <end position="119"/>
    </location>
</feature>
<organism evidence="5 6">
    <name type="scientific">Rhipicephalus sanguineus</name>
    <name type="common">Brown dog tick</name>
    <name type="synonym">Ixodes sanguineus</name>
    <dbReference type="NCBI Taxonomy" id="34632"/>
    <lineage>
        <taxon>Eukaryota</taxon>
        <taxon>Metazoa</taxon>
        <taxon>Ecdysozoa</taxon>
        <taxon>Arthropoda</taxon>
        <taxon>Chelicerata</taxon>
        <taxon>Arachnida</taxon>
        <taxon>Acari</taxon>
        <taxon>Parasitiformes</taxon>
        <taxon>Ixodida</taxon>
        <taxon>Ixodoidea</taxon>
        <taxon>Ixodidae</taxon>
        <taxon>Rhipicephalinae</taxon>
        <taxon>Rhipicephalus</taxon>
        <taxon>Rhipicephalus</taxon>
    </lineage>
</organism>
<dbReference type="PROSITE" id="PS51253">
    <property type="entry name" value="HTH_CENPB"/>
    <property type="match status" value="1"/>
</dbReference>
<dbReference type="Proteomes" id="UP000821837">
    <property type="component" value="Unassembled WGS sequence"/>
</dbReference>
<evidence type="ECO:0000313" key="6">
    <source>
        <dbReference type="Proteomes" id="UP000821837"/>
    </source>
</evidence>
<keyword evidence="2" id="KW-0238">DNA-binding</keyword>
<dbReference type="VEuPathDB" id="VectorBase:RSAN_029877"/>
<dbReference type="InterPro" id="IPR009057">
    <property type="entry name" value="Homeodomain-like_sf"/>
</dbReference>
<sequence>MAVPTQHGAGLRARASDGNVEHCSTSPSTGFSGENVSEILSPDGNRCRDGKRLRLGNYQTVDDAILTWFKDARQHSVPLSGPIQKKARQLAVALGTSGFDVGARWLYRFRQKNGITWQVACGEEKVVDAKTAIAWRNGRFQEIIKSFNCKPMPRDCDDEAELNPELWNELIEKLPVDTAVTFEDHMDSDCAAATSAKLTCKEIMSQVREQECCSSDEDNTGEAATGTTKETISSLDVLVFLEKRT</sequence>
<evidence type="ECO:0000256" key="2">
    <source>
        <dbReference type="ARBA" id="ARBA00023125"/>
    </source>
</evidence>
<feature type="compositionally biased region" description="Polar residues" evidence="3">
    <location>
        <begin position="22"/>
        <end position="35"/>
    </location>
</feature>
<dbReference type="GO" id="GO:0003677">
    <property type="term" value="F:DNA binding"/>
    <property type="evidence" value="ECO:0007669"/>
    <property type="project" value="UniProtKB-KW"/>
</dbReference>
<dbReference type="InterPro" id="IPR050863">
    <property type="entry name" value="CenT-Element_Derived"/>
</dbReference>
<dbReference type="InterPro" id="IPR006600">
    <property type="entry name" value="HTH_CenpB_DNA-bd_dom"/>
</dbReference>